<dbReference type="KEGG" id="dpo:4812604"/>
<dbReference type="GO" id="GO:0060628">
    <property type="term" value="P:regulation of ER to Golgi vesicle-mediated transport"/>
    <property type="evidence" value="ECO:0007669"/>
    <property type="project" value="TreeGrafter"/>
</dbReference>
<evidence type="ECO:0000313" key="2">
    <source>
        <dbReference type="Proteomes" id="UP000001819"/>
    </source>
</evidence>
<evidence type="ECO:0000256" key="1">
    <source>
        <dbReference type="ARBA" id="ARBA00061158"/>
    </source>
</evidence>
<organism evidence="2 3">
    <name type="scientific">Drosophila pseudoobscura pseudoobscura</name>
    <name type="common">Fruit fly</name>
    <dbReference type="NCBI Taxonomy" id="46245"/>
    <lineage>
        <taxon>Eukaryota</taxon>
        <taxon>Metazoa</taxon>
        <taxon>Ecdysozoa</taxon>
        <taxon>Arthropoda</taxon>
        <taxon>Hexapoda</taxon>
        <taxon>Insecta</taxon>
        <taxon>Pterygota</taxon>
        <taxon>Neoptera</taxon>
        <taxon>Endopterygota</taxon>
        <taxon>Diptera</taxon>
        <taxon>Brachycera</taxon>
        <taxon>Muscomorpha</taxon>
        <taxon>Ephydroidea</taxon>
        <taxon>Drosophilidae</taxon>
        <taxon>Drosophila</taxon>
        <taxon>Sophophora</taxon>
    </lineage>
</organism>
<accession>A0A6I8UB40</accession>
<dbReference type="InParanoid" id="A0A6I8UB40"/>
<dbReference type="PANTHER" id="PTHR13520">
    <property type="entry name" value="RAD50-INTERACTING PROTEIN 1 RINT-1"/>
    <property type="match status" value="1"/>
</dbReference>
<dbReference type="AlphaFoldDB" id="A0A6I8UB40"/>
<protein>
    <submittedName>
        <fullName evidence="3">RINT1-like protein</fullName>
    </submittedName>
</protein>
<proteinExistence type="inferred from homology"/>
<dbReference type="GO" id="GO:0006890">
    <property type="term" value="P:retrograde vesicle-mediated transport, Golgi to endoplasmic reticulum"/>
    <property type="evidence" value="ECO:0007669"/>
    <property type="project" value="InterPro"/>
</dbReference>
<keyword evidence="2" id="KW-1185">Reference proteome</keyword>
<evidence type="ECO:0000313" key="3">
    <source>
        <dbReference type="RefSeq" id="XP_001352684.3"/>
    </source>
</evidence>
<comment type="similarity">
    <text evidence="1">Belongs to the RINT1 family.</text>
</comment>
<sequence>MHAELSGMELRIATRLNEEIGKDASRLHRANLLVSHYKERLHALSKTLDYEDPQNVSSYKSAFQCQQQVCESIDFELQKLAQFREKLQQKLLECQPSLDAVAVDLHQVRQLQRLSQYLRLVQDIQEISGDLSSSINGKDEDKLVNLYLTLYESNDCEHSVVGRLNAVQARSLQSFAERTAIYWHKLLLKRLSSEFKTVLKSMRWAYMEQQALNYSPTRDTEKAQLLAEYMFLIKSPAEEHAPLQSITPSILCQPISNVVQLLLAPYRQRFTYHFTGTRQTNRLDKPEWYYTQILNWGKDTHFFVGKTFQPAAIRAGKLDYNLRLEFIRGLVQLTIEKLAVDIEQISQDEILFAHLLDETLGFEAELRETFGYPASFPSAIAVITQPVYLLRWISLEERFCAERMDDILMAESPFQLIDPNTFEDDLKIPKCADQFMRLLEAIKDRYYGLIQPGHQLQFLQLQLELIDSFRRRLVQLHSSGEVGSIPVLNAMNYLIMVLREWGENVHYLHLHSALEGPNAPEIHSVFDHAVSELEHWSRQLTQNLATRETHEMKARSMNYRHDCWATMPEHNSKEPFILSSSGGEMFQVLVTMLHNLERELSANLFNQTLRLIARTLDEYMLESMVMNTKFSPAGAAQFNYDMTRNLFALFGQYTRRPELLFKRIHDACKLLTAARGTALLLLETLRSNQSVEENMKPLRELQVLRLDSRQCIEVLERRVDIKCFEKWSVRQTI</sequence>
<dbReference type="Gene3D" id="1.20.58.670">
    <property type="entry name" value="Dsl1p vesicle tethering complex, Tip20p subunit, domain D"/>
    <property type="match status" value="1"/>
</dbReference>
<dbReference type="InterPro" id="IPR007528">
    <property type="entry name" value="RINT1_Tip20"/>
</dbReference>
<reference evidence="3" key="1">
    <citation type="submission" date="2025-08" db="UniProtKB">
        <authorList>
            <consortium name="RefSeq"/>
        </authorList>
    </citation>
    <scope>IDENTIFICATION</scope>
    <source>
        <strain evidence="3">MV-25-SWS-2005</strain>
        <tissue evidence="3">Whole body</tissue>
    </source>
</reference>
<dbReference type="PANTHER" id="PTHR13520:SF0">
    <property type="entry name" value="RAD50-INTERACTING PROTEIN 1"/>
    <property type="match status" value="1"/>
</dbReference>
<name>A0A6I8UB40_DROPS</name>
<dbReference type="InterPro" id="IPR042044">
    <property type="entry name" value="EXOC6PINT-1/Sec15/Tip20_C_dom2"/>
</dbReference>
<dbReference type="GO" id="GO:0006888">
    <property type="term" value="P:endoplasmic reticulum to Golgi vesicle-mediated transport"/>
    <property type="evidence" value="ECO:0007669"/>
    <property type="project" value="InterPro"/>
</dbReference>
<dbReference type="FunFam" id="1.20.58.670:FF:000003">
    <property type="entry name" value="RAD50-interacting protein 1"/>
    <property type="match status" value="1"/>
</dbReference>
<dbReference type="RefSeq" id="XP_001352684.3">
    <property type="nucleotide sequence ID" value="XM_001352648.4"/>
</dbReference>
<dbReference type="PROSITE" id="PS51386">
    <property type="entry name" value="RINT1_TIP20"/>
    <property type="match status" value="1"/>
</dbReference>
<gene>
    <name evidence="3" type="primary">Rint1</name>
</gene>
<dbReference type="Pfam" id="PF04437">
    <property type="entry name" value="RINT1_TIP1"/>
    <property type="match status" value="1"/>
</dbReference>
<dbReference type="FunCoup" id="A0A6I8UB40">
    <property type="interactions" value="2799"/>
</dbReference>
<dbReference type="GO" id="GO:0070939">
    <property type="term" value="C:Dsl1/NZR complex"/>
    <property type="evidence" value="ECO:0007669"/>
    <property type="project" value="InterPro"/>
</dbReference>
<dbReference type="Proteomes" id="UP000001819">
    <property type="component" value="Chromosome X"/>
</dbReference>